<name>A0A5E6ZX74_PSEFL</name>
<dbReference type="Proteomes" id="UP000379480">
    <property type="component" value="Unassembled WGS sequence"/>
</dbReference>
<evidence type="ECO:0000256" key="2">
    <source>
        <dbReference type="ARBA" id="ARBA00022692"/>
    </source>
</evidence>
<dbReference type="GO" id="GO:0012505">
    <property type="term" value="C:endomembrane system"/>
    <property type="evidence" value="ECO:0007669"/>
    <property type="project" value="UniProtKB-SubCell"/>
</dbReference>
<sequence>MINTAVNRLRHWARVIKRQIMVLWFSCRNPKTPLLPKLLALCVVGYALSPIDLIPDFIPVLGLLDDAILLPLGILLVMRFIPQNVLDISRARAQDWERNHEPWPVSKVAAVVVILLWSAALFALWQYLA</sequence>
<comment type="subcellular location">
    <subcellularLocation>
        <location evidence="1">Endomembrane system</location>
        <topology evidence="1">Multi-pass membrane protein</topology>
    </subcellularLocation>
</comment>
<evidence type="ECO:0000313" key="7">
    <source>
        <dbReference type="EMBL" id="VVN71122.1"/>
    </source>
</evidence>
<keyword evidence="3 5" id="KW-1133">Transmembrane helix</keyword>
<dbReference type="InterPro" id="IPR010652">
    <property type="entry name" value="DUF1232"/>
</dbReference>
<evidence type="ECO:0000256" key="5">
    <source>
        <dbReference type="SAM" id="Phobius"/>
    </source>
</evidence>
<feature type="transmembrane region" description="Helical" evidence="5">
    <location>
        <begin position="108"/>
        <end position="128"/>
    </location>
</feature>
<keyword evidence="2 5" id="KW-0812">Transmembrane</keyword>
<dbReference type="EMBL" id="CABVHY010000002">
    <property type="protein sequence ID" value="VVN71122.1"/>
    <property type="molecule type" value="Genomic_DNA"/>
</dbReference>
<dbReference type="AlphaFoldDB" id="A0A5E6ZX74"/>
<keyword evidence="4 5" id="KW-0472">Membrane</keyword>
<protein>
    <recommendedName>
        <fullName evidence="6">DUF1232 domain-containing protein</fullName>
    </recommendedName>
</protein>
<accession>A0A5E6ZX74</accession>
<reference evidence="7 8" key="1">
    <citation type="submission" date="2019-09" db="EMBL/GenBank/DDBJ databases">
        <authorList>
            <person name="Chandra G."/>
            <person name="Truman W A."/>
        </authorList>
    </citation>
    <scope>NUCLEOTIDE SEQUENCE [LARGE SCALE GENOMIC DNA]</scope>
    <source>
        <strain evidence="7">PS723</strain>
    </source>
</reference>
<evidence type="ECO:0000256" key="1">
    <source>
        <dbReference type="ARBA" id="ARBA00004127"/>
    </source>
</evidence>
<feature type="transmembrane region" description="Helical" evidence="5">
    <location>
        <begin position="57"/>
        <end position="81"/>
    </location>
</feature>
<evidence type="ECO:0000259" key="6">
    <source>
        <dbReference type="Pfam" id="PF06803"/>
    </source>
</evidence>
<organism evidence="7 8">
    <name type="scientific">Pseudomonas fluorescens</name>
    <dbReference type="NCBI Taxonomy" id="294"/>
    <lineage>
        <taxon>Bacteria</taxon>
        <taxon>Pseudomonadati</taxon>
        <taxon>Pseudomonadota</taxon>
        <taxon>Gammaproteobacteria</taxon>
        <taxon>Pseudomonadales</taxon>
        <taxon>Pseudomonadaceae</taxon>
        <taxon>Pseudomonas</taxon>
    </lineage>
</organism>
<evidence type="ECO:0000256" key="4">
    <source>
        <dbReference type="ARBA" id="ARBA00023136"/>
    </source>
</evidence>
<feature type="domain" description="DUF1232" evidence="6">
    <location>
        <begin position="37"/>
        <end position="72"/>
    </location>
</feature>
<evidence type="ECO:0000256" key="3">
    <source>
        <dbReference type="ARBA" id="ARBA00022989"/>
    </source>
</evidence>
<evidence type="ECO:0000313" key="8">
    <source>
        <dbReference type="Proteomes" id="UP000379480"/>
    </source>
</evidence>
<proteinExistence type="predicted"/>
<gene>
    <name evidence="7" type="ORF">PS723_00411</name>
</gene>
<dbReference type="Pfam" id="PF06803">
    <property type="entry name" value="DUF1232"/>
    <property type="match status" value="1"/>
</dbReference>
<feature type="transmembrane region" description="Helical" evidence="5">
    <location>
        <begin position="34"/>
        <end position="51"/>
    </location>
</feature>